<keyword evidence="1" id="KW-0812">Transmembrane</keyword>
<dbReference type="RefSeq" id="WP_213348623.1">
    <property type="nucleotide sequence ID" value="NZ_JAEDAM010000015.1"/>
</dbReference>
<keyword evidence="3" id="KW-1185">Reference proteome</keyword>
<keyword evidence="1" id="KW-0472">Membrane</keyword>
<reference evidence="2 3" key="1">
    <citation type="journal article" date="2021" name="Nat. Commun.">
        <title>Reductive evolution and unique predatory mode in the CPR bacterium Vampirococcus lugosii.</title>
        <authorList>
            <person name="Moreira D."/>
            <person name="Zivanovic Y."/>
            <person name="Lopez-Archilla A.I."/>
            <person name="Iniesto M."/>
            <person name="Lopez-Garcia P."/>
        </authorList>
    </citation>
    <scope>NUCLEOTIDE SEQUENCE [LARGE SCALE GENOMIC DNA]</scope>
    <source>
        <strain evidence="2">Chiprana</strain>
    </source>
</reference>
<dbReference type="Proteomes" id="UP000680365">
    <property type="component" value="Unassembled WGS sequence"/>
</dbReference>
<evidence type="ECO:0000256" key="1">
    <source>
        <dbReference type="SAM" id="Phobius"/>
    </source>
</evidence>
<protein>
    <recommendedName>
        <fullName evidence="4">Type II secretion system protein</fullName>
    </recommendedName>
</protein>
<sequence>MNKKGFALLEISIYIGFFALIGGLMVSIIANFFSISKLSENTQEIAKNINDIKKVIYANGYYGWELSTMTGTNLTGSNEIVIQKNDEYIQYKCNEDGKLIISKISDDENTFEDKYEYNINCLQINSKSKYDGYFIEIFVESLNKTHNLYYFIKK</sequence>
<comment type="caution">
    <text evidence="2">The sequence shown here is derived from an EMBL/GenBank/DDBJ whole genome shotgun (WGS) entry which is preliminary data.</text>
</comment>
<feature type="transmembrane region" description="Helical" evidence="1">
    <location>
        <begin position="12"/>
        <end position="33"/>
    </location>
</feature>
<gene>
    <name evidence="2" type="ORF">VAMP_24n33</name>
</gene>
<keyword evidence="1" id="KW-1133">Transmembrane helix</keyword>
<name>A0ABS5QKL8_9BACT</name>
<accession>A0ABS5QKL8</accession>
<proteinExistence type="predicted"/>
<organism evidence="2 3">
    <name type="scientific">Candidatus Vampirococcus lugosii</name>
    <dbReference type="NCBI Taxonomy" id="2789015"/>
    <lineage>
        <taxon>Bacteria</taxon>
        <taxon>Candidatus Absconditibacteriota</taxon>
        <taxon>Vampirococcus</taxon>
    </lineage>
</organism>
<evidence type="ECO:0000313" key="2">
    <source>
        <dbReference type="EMBL" id="MBS8121783.1"/>
    </source>
</evidence>
<evidence type="ECO:0008006" key="4">
    <source>
        <dbReference type="Google" id="ProtNLM"/>
    </source>
</evidence>
<evidence type="ECO:0000313" key="3">
    <source>
        <dbReference type="Proteomes" id="UP000680365"/>
    </source>
</evidence>
<dbReference type="EMBL" id="JAEDAM010000015">
    <property type="protein sequence ID" value="MBS8121783.1"/>
    <property type="molecule type" value="Genomic_DNA"/>
</dbReference>